<name>A0ABV0KFN2_9CYAN</name>
<evidence type="ECO:0000256" key="1">
    <source>
        <dbReference type="ARBA" id="ARBA00001966"/>
    </source>
</evidence>
<comment type="caution">
    <text evidence="3">The sequence shown here is derived from an EMBL/GenBank/DDBJ whole genome shotgun (WGS) entry which is preliminary data.</text>
</comment>
<keyword evidence="2" id="KW-0411">Iron-sulfur</keyword>
<evidence type="ECO:0000313" key="3">
    <source>
        <dbReference type="EMBL" id="MEP1058046.1"/>
    </source>
</evidence>
<reference evidence="3 4" key="1">
    <citation type="submission" date="2022-04" db="EMBL/GenBank/DDBJ databases">
        <title>Positive selection, recombination, and allopatry shape intraspecific diversity of widespread and dominant cyanobacteria.</title>
        <authorList>
            <person name="Wei J."/>
            <person name="Shu W."/>
            <person name="Hu C."/>
        </authorList>
    </citation>
    <scope>NUCLEOTIDE SEQUENCE [LARGE SCALE GENOMIC DNA]</scope>
    <source>
        <strain evidence="3 4">AS-A4</strain>
    </source>
</reference>
<keyword evidence="2" id="KW-0408">Iron</keyword>
<keyword evidence="2" id="KW-0479">Metal-binding</keyword>
<sequence length="88" mass="9518">MAVARTFLGCGWITNHQTSWDKLGLAGATEALTWDCNAIGGTWMEEHITSMAGAQDGTCMEIETLQEAIASIDRPIASTILCIRLLAY</sequence>
<organism evidence="3 4">
    <name type="scientific">Stenomitos frigidus AS-A4</name>
    <dbReference type="NCBI Taxonomy" id="2933935"/>
    <lineage>
        <taxon>Bacteria</taxon>
        <taxon>Bacillati</taxon>
        <taxon>Cyanobacteriota</taxon>
        <taxon>Cyanophyceae</taxon>
        <taxon>Leptolyngbyales</taxon>
        <taxon>Leptolyngbyaceae</taxon>
        <taxon>Stenomitos</taxon>
    </lineage>
</organism>
<gene>
    <name evidence="3" type="ORF">NDI38_06305</name>
</gene>
<dbReference type="RefSeq" id="WP_348250426.1">
    <property type="nucleotide sequence ID" value="NZ_JAMPLM010000003.1"/>
</dbReference>
<protein>
    <submittedName>
        <fullName evidence="3">Uncharacterized protein</fullName>
    </submittedName>
</protein>
<keyword evidence="4" id="KW-1185">Reference proteome</keyword>
<evidence type="ECO:0000313" key="4">
    <source>
        <dbReference type="Proteomes" id="UP001476950"/>
    </source>
</evidence>
<evidence type="ECO:0000256" key="2">
    <source>
        <dbReference type="ARBA" id="ARBA00022485"/>
    </source>
</evidence>
<dbReference type="Proteomes" id="UP001476950">
    <property type="component" value="Unassembled WGS sequence"/>
</dbReference>
<proteinExistence type="predicted"/>
<dbReference type="PANTHER" id="PTHR43076">
    <property type="entry name" value="FO SYNTHASE (COFH)"/>
    <property type="match status" value="1"/>
</dbReference>
<accession>A0ABV0KFN2</accession>
<keyword evidence="2" id="KW-0004">4Fe-4S</keyword>
<dbReference type="EMBL" id="JAMPLM010000003">
    <property type="protein sequence ID" value="MEP1058046.1"/>
    <property type="molecule type" value="Genomic_DNA"/>
</dbReference>
<dbReference type="PANTHER" id="PTHR43076:SF1">
    <property type="entry name" value="LIPOYL SYNTHASE 2"/>
    <property type="match status" value="1"/>
</dbReference>
<comment type="cofactor">
    <cofactor evidence="1">
        <name>[4Fe-4S] cluster</name>
        <dbReference type="ChEBI" id="CHEBI:49883"/>
    </cofactor>
</comment>
<dbReference type="InterPro" id="IPR034405">
    <property type="entry name" value="F420"/>
</dbReference>